<dbReference type="InterPro" id="IPR003439">
    <property type="entry name" value="ABC_transporter-like_ATP-bd"/>
</dbReference>
<accession>A0A9X1XLY9</accession>
<keyword evidence="2" id="KW-0547">Nucleotide-binding</keyword>
<dbReference type="GO" id="GO:0005524">
    <property type="term" value="F:ATP binding"/>
    <property type="evidence" value="ECO:0007669"/>
    <property type="project" value="UniProtKB-KW"/>
</dbReference>
<dbReference type="InterPro" id="IPR027417">
    <property type="entry name" value="P-loop_NTPase"/>
</dbReference>
<dbReference type="Pfam" id="PF00005">
    <property type="entry name" value="ABC_tran"/>
    <property type="match status" value="2"/>
</dbReference>
<keyword evidence="4" id="KW-0175">Coiled coil</keyword>
<dbReference type="Proteomes" id="UP001139559">
    <property type="component" value="Unassembled WGS sequence"/>
</dbReference>
<evidence type="ECO:0000256" key="1">
    <source>
        <dbReference type="ARBA" id="ARBA00022737"/>
    </source>
</evidence>
<evidence type="ECO:0000259" key="5">
    <source>
        <dbReference type="PROSITE" id="PS50893"/>
    </source>
</evidence>
<reference evidence="6" key="1">
    <citation type="submission" date="2021-11" db="EMBL/GenBank/DDBJ databases">
        <title>Vibrio ZSDE26 sp. nov. and Vibrio ZSDZ34 sp. nov., isolated from coastal seawater in Qingdao.</title>
        <authorList>
            <person name="Zhang P."/>
        </authorList>
    </citation>
    <scope>NUCLEOTIDE SEQUENCE</scope>
    <source>
        <strain evidence="6">ZSDE26</strain>
    </source>
</reference>
<gene>
    <name evidence="6" type="ORF">KP803_15455</name>
</gene>
<evidence type="ECO:0000256" key="3">
    <source>
        <dbReference type="ARBA" id="ARBA00022840"/>
    </source>
</evidence>
<keyword evidence="3 6" id="KW-0067">ATP-binding</keyword>
<keyword evidence="7" id="KW-1185">Reference proteome</keyword>
<organism evidence="6 7">
    <name type="scientific">Vibrio amylolyticus</name>
    <dbReference type="NCBI Taxonomy" id="2847292"/>
    <lineage>
        <taxon>Bacteria</taxon>
        <taxon>Pseudomonadati</taxon>
        <taxon>Pseudomonadota</taxon>
        <taxon>Gammaproteobacteria</taxon>
        <taxon>Vibrionales</taxon>
        <taxon>Vibrionaceae</taxon>
        <taxon>Vibrio</taxon>
    </lineage>
</organism>
<evidence type="ECO:0000256" key="4">
    <source>
        <dbReference type="SAM" id="Coils"/>
    </source>
</evidence>
<dbReference type="PROSITE" id="PS50893">
    <property type="entry name" value="ABC_TRANSPORTER_2"/>
    <property type="match status" value="1"/>
</dbReference>
<evidence type="ECO:0000256" key="2">
    <source>
        <dbReference type="ARBA" id="ARBA00022741"/>
    </source>
</evidence>
<dbReference type="Gene3D" id="3.40.50.300">
    <property type="entry name" value="P-loop containing nucleotide triphosphate hydrolases"/>
    <property type="match status" value="2"/>
</dbReference>
<dbReference type="RefSeq" id="WP_248009750.1">
    <property type="nucleotide sequence ID" value="NZ_JAJHVV010000009.1"/>
</dbReference>
<name>A0A9X1XLY9_9VIBR</name>
<dbReference type="PANTHER" id="PTHR19211">
    <property type="entry name" value="ATP-BINDING TRANSPORT PROTEIN-RELATED"/>
    <property type="match status" value="1"/>
</dbReference>
<comment type="caution">
    <text evidence="6">The sequence shown here is derived from an EMBL/GenBank/DDBJ whole genome shotgun (WGS) entry which is preliminary data.</text>
</comment>
<feature type="domain" description="ABC transporter" evidence="5">
    <location>
        <begin position="13"/>
        <end position="247"/>
    </location>
</feature>
<feature type="coiled-coil region" evidence="4">
    <location>
        <begin position="306"/>
        <end position="333"/>
    </location>
</feature>
<dbReference type="PANTHER" id="PTHR19211:SF6">
    <property type="entry name" value="BLL7188 PROTEIN"/>
    <property type="match status" value="1"/>
</dbReference>
<dbReference type="EMBL" id="JAJHVV010000009">
    <property type="protein sequence ID" value="MCK6264675.1"/>
    <property type="molecule type" value="Genomic_DNA"/>
</dbReference>
<proteinExistence type="predicted"/>
<dbReference type="InterPro" id="IPR003593">
    <property type="entry name" value="AAA+_ATPase"/>
</dbReference>
<dbReference type="AlphaFoldDB" id="A0A9X1XLY9"/>
<sequence length="531" mass="59959">MPQDHIKSIRPLIQANNLSYQFDNGETLFRDISCTLTHRRVGLVGRNGVGKSMLTSLLIKQELPATGNVLLNAKTASYSQLPSELLTGDITIAQFLKLDLIIRAIEHIEQGECDTELFSLVGDNWTAKQDLEQQLISLELPADVHFRCQLLSGGQLARLRLWQLFTSDADLLVLDEPSNHLDSEGKHWLLNQINQYKGHILLISHDRLLLRKMDRIWELSTLGLTQYGGNFDFYTQQKQQEFLAIERQANSVTKQQKRLEVEAQKNREKFEQRAAKGMKERAKGGTPKIVLNQHRSKATAKVSNRMKNENGRRELLQEKASSLQARQEQLKEQKMYLSESNQRSKGLVSIVNGRLPFGNQQSINIQINSSMKLHLQGGNGSGKSTLLKAMLGRVEPTVGEWNINTPMVYLDQHFGLLKDDLSLIESVCTLCQGMQQSDSRTLLAGIGFRRDDVHRLVSQLSGGEKMKLAMLLISHQPEQPLLLLDEPDNHLDLDSKRILATALKQYEGAFILVSHDEDFIQESGVNNTLSL</sequence>
<evidence type="ECO:0000313" key="7">
    <source>
        <dbReference type="Proteomes" id="UP001139559"/>
    </source>
</evidence>
<keyword evidence="1" id="KW-0677">Repeat</keyword>
<dbReference type="SUPFAM" id="SSF52540">
    <property type="entry name" value="P-loop containing nucleoside triphosphate hydrolases"/>
    <property type="match status" value="2"/>
</dbReference>
<protein>
    <submittedName>
        <fullName evidence="6">ATP-binding cassette domain-containing protein</fullName>
    </submittedName>
</protein>
<evidence type="ECO:0000313" key="6">
    <source>
        <dbReference type="EMBL" id="MCK6264675.1"/>
    </source>
</evidence>
<dbReference type="InterPro" id="IPR050611">
    <property type="entry name" value="ABCF"/>
</dbReference>
<dbReference type="GO" id="GO:0016887">
    <property type="term" value="F:ATP hydrolysis activity"/>
    <property type="evidence" value="ECO:0007669"/>
    <property type="project" value="InterPro"/>
</dbReference>
<dbReference type="SMART" id="SM00382">
    <property type="entry name" value="AAA"/>
    <property type="match status" value="2"/>
</dbReference>